<dbReference type="Proteomes" id="UP000600449">
    <property type="component" value="Unassembled WGS sequence"/>
</dbReference>
<feature type="region of interest" description="Disordered" evidence="1">
    <location>
        <begin position="1"/>
        <end position="90"/>
    </location>
</feature>
<reference evidence="2 3" key="1">
    <citation type="journal article" date="2014" name="Int. J. Syst. Evol. Microbiol.">
        <title>Complete genome sequence of Corynebacterium casei LMG S-19264T (=DSM 44701T), isolated from a smear-ripened cheese.</title>
        <authorList>
            <consortium name="US DOE Joint Genome Institute (JGI-PGF)"/>
            <person name="Walter F."/>
            <person name="Albersmeier A."/>
            <person name="Kalinowski J."/>
            <person name="Ruckert C."/>
        </authorList>
    </citation>
    <scope>NUCLEOTIDE SEQUENCE [LARGE SCALE GENOMIC DNA]</scope>
    <source>
        <strain evidence="2 3">CGMCC 1.9161</strain>
    </source>
</reference>
<gene>
    <name evidence="2" type="ORF">GCM10011322_34170</name>
</gene>
<sequence length="90" mass="9627">MNRSPDRDDPVGRKTEDPRDVARALERPATEEGSMHFGAKPEEEAPDGSADDAVKRAAAGWSGRDEDARSKRETGTGADPDAMSRGTDEG</sequence>
<organism evidence="2 3">
    <name type="scientific">Salinarimonas ramus</name>
    <dbReference type="NCBI Taxonomy" id="690164"/>
    <lineage>
        <taxon>Bacteria</taxon>
        <taxon>Pseudomonadati</taxon>
        <taxon>Pseudomonadota</taxon>
        <taxon>Alphaproteobacteria</taxon>
        <taxon>Hyphomicrobiales</taxon>
        <taxon>Salinarimonadaceae</taxon>
        <taxon>Salinarimonas</taxon>
    </lineage>
</organism>
<evidence type="ECO:0000313" key="2">
    <source>
        <dbReference type="EMBL" id="GGK44205.1"/>
    </source>
</evidence>
<keyword evidence="3" id="KW-1185">Reference proteome</keyword>
<dbReference type="AlphaFoldDB" id="A0A917QCA9"/>
<name>A0A917QCA9_9HYPH</name>
<protein>
    <submittedName>
        <fullName evidence="2">Uncharacterized protein</fullName>
    </submittedName>
</protein>
<dbReference type="RefSeq" id="WP_188914462.1">
    <property type="nucleotide sequence ID" value="NZ_BMMF01000010.1"/>
</dbReference>
<feature type="compositionally biased region" description="Basic and acidic residues" evidence="1">
    <location>
        <begin position="63"/>
        <end position="74"/>
    </location>
</feature>
<evidence type="ECO:0000256" key="1">
    <source>
        <dbReference type="SAM" id="MobiDB-lite"/>
    </source>
</evidence>
<accession>A0A917QCA9</accession>
<evidence type="ECO:0000313" key="3">
    <source>
        <dbReference type="Proteomes" id="UP000600449"/>
    </source>
</evidence>
<dbReference type="EMBL" id="BMMF01000010">
    <property type="protein sequence ID" value="GGK44205.1"/>
    <property type="molecule type" value="Genomic_DNA"/>
</dbReference>
<feature type="compositionally biased region" description="Basic and acidic residues" evidence="1">
    <location>
        <begin position="1"/>
        <end position="43"/>
    </location>
</feature>
<comment type="caution">
    <text evidence="2">The sequence shown here is derived from an EMBL/GenBank/DDBJ whole genome shotgun (WGS) entry which is preliminary data.</text>
</comment>
<proteinExistence type="predicted"/>